<dbReference type="EMBL" id="JAVDTF010000006">
    <property type="protein sequence ID" value="MDR6786422.1"/>
    <property type="molecule type" value="Genomic_DNA"/>
</dbReference>
<sequence>MLARCNAMSKEVLEISVLVDEKFDVKFDLAEGFLGFLFRIFGN</sequence>
<protein>
    <submittedName>
        <fullName evidence="1">Uncharacterized protein</fullName>
    </submittedName>
</protein>
<organism evidence="1 2">
    <name type="scientific">Pedobacter africanus</name>
    <dbReference type="NCBI Taxonomy" id="151894"/>
    <lineage>
        <taxon>Bacteria</taxon>
        <taxon>Pseudomonadati</taxon>
        <taxon>Bacteroidota</taxon>
        <taxon>Sphingobacteriia</taxon>
        <taxon>Sphingobacteriales</taxon>
        <taxon>Sphingobacteriaceae</taxon>
        <taxon>Pedobacter</taxon>
    </lineage>
</organism>
<accession>A0ACC6L4U8</accession>
<proteinExistence type="predicted"/>
<name>A0ACC6L4U8_9SPHI</name>
<keyword evidence="2" id="KW-1185">Reference proteome</keyword>
<evidence type="ECO:0000313" key="1">
    <source>
        <dbReference type="EMBL" id="MDR6786422.1"/>
    </source>
</evidence>
<reference evidence="1" key="1">
    <citation type="submission" date="2023-07" db="EMBL/GenBank/DDBJ databases">
        <title>Sorghum-associated microbial communities from plants grown in Nebraska, USA.</title>
        <authorList>
            <person name="Schachtman D."/>
        </authorList>
    </citation>
    <scope>NUCLEOTIDE SEQUENCE</scope>
    <source>
        <strain evidence="1">2697</strain>
    </source>
</reference>
<evidence type="ECO:0000313" key="2">
    <source>
        <dbReference type="Proteomes" id="UP001246858"/>
    </source>
</evidence>
<gene>
    <name evidence="1" type="ORF">J2X78_005015</name>
</gene>
<comment type="caution">
    <text evidence="1">The sequence shown here is derived from an EMBL/GenBank/DDBJ whole genome shotgun (WGS) entry which is preliminary data.</text>
</comment>
<dbReference type="Proteomes" id="UP001246858">
    <property type="component" value="Unassembled WGS sequence"/>
</dbReference>